<sequence length="427" mass="47395">MADYNAMTKTRPNSSESPAESPESMGCISRGVNASPSCYSDVLNASQTGYAKKEFIMMAPEEKLKHFNRRAQACEDNQEFDACIQDLVRCVALTRLVYGDGHLKLAQAHARLAQAYFQFNGWGLQAQEHSALARDLLPFCSSISSGREQVLEELHPQGGINQEEKMRTELEISTGLSRVYRRQNRPEDALRQCEKSLQVLKDCGKPEKTCSVYRDMAAIEQDKGHLDRAIEHLSKAHAIAMSHSPEELEGAQICHSLALLLSAAAEPRHNDSAGLYFEQSLSAYKHCAGPQDPAFLTAQDDFCRFLLLSDQQERCVEIQRASLATKRSTFGDVSAEVADTLQLIGSVEMSEGRVEQAHRTMTKCLEIQSLLYGSQHKKTKVTQKAVDMLARAPEVAERQKRRGRRKTNQTQSVAPSAGTDGHSMSDS</sequence>
<protein>
    <submittedName>
        <fullName evidence="1">Uncharacterized protein</fullName>
    </submittedName>
</protein>
<comment type="caution">
    <text evidence="1">The sequence shown here is derived from an EMBL/GenBank/DDBJ whole genome shotgun (WGS) entry which is preliminary data.</text>
</comment>
<accession>A0ACB9XIB9</accession>
<dbReference type="Proteomes" id="UP001057452">
    <property type="component" value="Chromosome 6"/>
</dbReference>
<evidence type="ECO:0000313" key="2">
    <source>
        <dbReference type="Proteomes" id="UP001057452"/>
    </source>
</evidence>
<keyword evidence="2" id="KW-1185">Reference proteome</keyword>
<gene>
    <name evidence="1" type="ORF">KUCAC02_021671</name>
</gene>
<proteinExistence type="predicted"/>
<evidence type="ECO:0000313" key="1">
    <source>
        <dbReference type="EMBL" id="KAI4826012.1"/>
    </source>
</evidence>
<name>A0ACB9XIB9_CHAAC</name>
<reference evidence="1" key="1">
    <citation type="submission" date="2022-05" db="EMBL/GenBank/DDBJ databases">
        <title>Chromosome-level genome of Chaenocephalus aceratus.</title>
        <authorList>
            <person name="Park H."/>
        </authorList>
    </citation>
    <scope>NUCLEOTIDE SEQUENCE</scope>
    <source>
        <strain evidence="1">KU_202001</strain>
    </source>
</reference>
<organism evidence="1 2">
    <name type="scientific">Chaenocephalus aceratus</name>
    <name type="common">Blackfin icefish</name>
    <name type="synonym">Chaenichthys aceratus</name>
    <dbReference type="NCBI Taxonomy" id="36190"/>
    <lineage>
        <taxon>Eukaryota</taxon>
        <taxon>Metazoa</taxon>
        <taxon>Chordata</taxon>
        <taxon>Craniata</taxon>
        <taxon>Vertebrata</taxon>
        <taxon>Euteleostomi</taxon>
        <taxon>Actinopterygii</taxon>
        <taxon>Neopterygii</taxon>
        <taxon>Teleostei</taxon>
        <taxon>Neoteleostei</taxon>
        <taxon>Acanthomorphata</taxon>
        <taxon>Eupercaria</taxon>
        <taxon>Perciformes</taxon>
        <taxon>Notothenioidei</taxon>
        <taxon>Channichthyidae</taxon>
        <taxon>Chaenocephalus</taxon>
    </lineage>
</organism>
<dbReference type="EMBL" id="CM043790">
    <property type="protein sequence ID" value="KAI4826012.1"/>
    <property type="molecule type" value="Genomic_DNA"/>
</dbReference>